<dbReference type="InterPro" id="IPR028098">
    <property type="entry name" value="Glyco_trans_4-like_N"/>
</dbReference>
<keyword evidence="5" id="KW-1185">Reference proteome</keyword>
<feature type="domain" description="Glycosyltransferase subfamily 4-like N-terminal" evidence="3">
    <location>
        <begin position="87"/>
        <end position="215"/>
    </location>
</feature>
<evidence type="ECO:0000313" key="4">
    <source>
        <dbReference type="EMBL" id="MBM6401108.1"/>
    </source>
</evidence>
<accession>A0ABS2CMQ6</accession>
<evidence type="ECO:0000313" key="5">
    <source>
        <dbReference type="Proteomes" id="UP001430172"/>
    </source>
</evidence>
<dbReference type="Pfam" id="PF13579">
    <property type="entry name" value="Glyco_trans_4_4"/>
    <property type="match status" value="1"/>
</dbReference>
<name>A0ABS2CMQ6_9MICO</name>
<sequence length="431" mass="47477">MEYPRVLHVGFNRIGSPTNTGLTLGSMFAAWPRENLFELYTHSRQTRSASGQNLALAPMSTAPVDGLIRTVLGDRMPKPATDGLNPSVRRSGVTPLRTRVRIGMTALNDIGPVWTGGRWLEEIERFRPQVIHSLLGGVRITRFVTALSRRLDVPVVPHFMDDWMDNLFTDGQVFGLARREAERSVRLMLRQAPEILTVGADMRDHYTRTLQRPAEVVGNSADFDLFDRLIAERRPTSDGPLALRYVGGLHLGRADVLRTVGRALDDHRGEGRRWQLTLNVPTHDLGAAQVLAREVGSITSEGSLDHDAVPQAIVNSDALLFLESSDPGIVSFTRLSVSTKVPEYLASGRPVMAIGPRNQASIRTLVRTGVAVHGGDGTSGPSIVDSLGELTRFLEEAPSRDGSERRAFREEFGVQETQERLRRALLKASTS</sequence>
<proteinExistence type="predicted"/>
<gene>
    <name evidence="4" type="ORF">JQN70_11965</name>
</gene>
<dbReference type="RefSeq" id="WP_204131563.1">
    <property type="nucleotide sequence ID" value="NZ_JAFDVD010000012.1"/>
</dbReference>
<evidence type="ECO:0000256" key="1">
    <source>
        <dbReference type="ARBA" id="ARBA00022676"/>
    </source>
</evidence>
<reference evidence="4" key="1">
    <citation type="submission" date="2021-02" db="EMBL/GenBank/DDBJ databases">
        <title>Phycicoccus sp. MQZ13P-5T, whole genome shotgun sequence.</title>
        <authorList>
            <person name="Tuo L."/>
        </authorList>
    </citation>
    <scope>NUCLEOTIDE SEQUENCE</scope>
    <source>
        <strain evidence="4">MQZ13P-5</strain>
    </source>
</reference>
<keyword evidence="1" id="KW-0328">Glycosyltransferase</keyword>
<organism evidence="4 5">
    <name type="scientific">Phycicoccus sonneratiae</name>
    <dbReference type="NCBI Taxonomy" id="2807628"/>
    <lineage>
        <taxon>Bacteria</taxon>
        <taxon>Bacillati</taxon>
        <taxon>Actinomycetota</taxon>
        <taxon>Actinomycetes</taxon>
        <taxon>Micrococcales</taxon>
        <taxon>Intrasporangiaceae</taxon>
        <taxon>Phycicoccus</taxon>
    </lineage>
</organism>
<dbReference type="Gene3D" id="3.40.50.2000">
    <property type="entry name" value="Glycogen Phosphorylase B"/>
    <property type="match status" value="1"/>
</dbReference>
<dbReference type="Proteomes" id="UP001430172">
    <property type="component" value="Unassembled WGS sequence"/>
</dbReference>
<evidence type="ECO:0000259" key="3">
    <source>
        <dbReference type="Pfam" id="PF13579"/>
    </source>
</evidence>
<evidence type="ECO:0000256" key="2">
    <source>
        <dbReference type="ARBA" id="ARBA00022679"/>
    </source>
</evidence>
<comment type="caution">
    <text evidence="4">The sequence shown here is derived from an EMBL/GenBank/DDBJ whole genome shotgun (WGS) entry which is preliminary data.</text>
</comment>
<keyword evidence="2" id="KW-0808">Transferase</keyword>
<protein>
    <recommendedName>
        <fullName evidence="3">Glycosyltransferase subfamily 4-like N-terminal domain-containing protein</fullName>
    </recommendedName>
</protein>
<dbReference type="SUPFAM" id="SSF53756">
    <property type="entry name" value="UDP-Glycosyltransferase/glycogen phosphorylase"/>
    <property type="match status" value="1"/>
</dbReference>
<dbReference type="EMBL" id="JAFDVD010000012">
    <property type="protein sequence ID" value="MBM6401108.1"/>
    <property type="molecule type" value="Genomic_DNA"/>
</dbReference>